<dbReference type="InterPro" id="IPR011004">
    <property type="entry name" value="Trimer_LpxA-like_sf"/>
</dbReference>
<evidence type="ECO:0000256" key="1">
    <source>
        <dbReference type="ARBA" id="ARBA00007274"/>
    </source>
</evidence>
<accession>A0A7S7SPY8</accession>
<dbReference type="Gene3D" id="2.160.10.10">
    <property type="entry name" value="Hexapeptide repeat proteins"/>
    <property type="match status" value="1"/>
</dbReference>
<reference evidence="4 5" key="1">
    <citation type="submission" date="2020-10" db="EMBL/GenBank/DDBJ databases">
        <title>Complete genome sequence of Paludibaculum fermentans P105T, a facultatively anaerobic acidobacterium capable of dissimilatory Fe(III) reduction.</title>
        <authorList>
            <person name="Dedysh S.N."/>
            <person name="Beletsky A.V."/>
            <person name="Kulichevskaya I.S."/>
            <person name="Mardanov A.V."/>
            <person name="Ravin N.V."/>
        </authorList>
    </citation>
    <scope>NUCLEOTIDE SEQUENCE [LARGE SCALE GENOMIC DNA]</scope>
    <source>
        <strain evidence="4 5">P105</strain>
    </source>
</reference>
<dbReference type="InterPro" id="IPR018357">
    <property type="entry name" value="Hexapep_transf_CS"/>
</dbReference>
<organism evidence="4 5">
    <name type="scientific">Paludibaculum fermentans</name>
    <dbReference type="NCBI Taxonomy" id="1473598"/>
    <lineage>
        <taxon>Bacteria</taxon>
        <taxon>Pseudomonadati</taxon>
        <taxon>Acidobacteriota</taxon>
        <taxon>Terriglobia</taxon>
        <taxon>Bryobacterales</taxon>
        <taxon>Bryobacteraceae</taxon>
        <taxon>Paludibaculum</taxon>
    </lineage>
</organism>
<protein>
    <submittedName>
        <fullName evidence="4">Putative colanic acid biosynthesis acetyltransferase</fullName>
    </submittedName>
</protein>
<dbReference type="PROSITE" id="PS00101">
    <property type="entry name" value="HEXAPEP_TRANSFERASES"/>
    <property type="match status" value="1"/>
</dbReference>
<evidence type="ECO:0000256" key="2">
    <source>
        <dbReference type="ARBA" id="ARBA00022679"/>
    </source>
</evidence>
<dbReference type="GO" id="GO:0005829">
    <property type="term" value="C:cytosol"/>
    <property type="evidence" value="ECO:0007669"/>
    <property type="project" value="TreeGrafter"/>
</dbReference>
<evidence type="ECO:0000256" key="3">
    <source>
        <dbReference type="ARBA" id="ARBA00022737"/>
    </source>
</evidence>
<keyword evidence="2 4" id="KW-0808">Transferase</keyword>
<evidence type="ECO:0000313" key="5">
    <source>
        <dbReference type="Proteomes" id="UP000593892"/>
    </source>
</evidence>
<dbReference type="SUPFAM" id="SSF51161">
    <property type="entry name" value="Trimeric LpxA-like enzymes"/>
    <property type="match status" value="1"/>
</dbReference>
<dbReference type="EMBL" id="CP063849">
    <property type="protein sequence ID" value="QOY92076.1"/>
    <property type="molecule type" value="Genomic_DNA"/>
</dbReference>
<dbReference type="KEGG" id="pfer:IRI77_19845"/>
<dbReference type="PANTHER" id="PTHR23416">
    <property type="entry name" value="SIALIC ACID SYNTHASE-RELATED"/>
    <property type="match status" value="1"/>
</dbReference>
<dbReference type="CDD" id="cd05825">
    <property type="entry name" value="LbH_wcaF_like"/>
    <property type="match status" value="1"/>
</dbReference>
<gene>
    <name evidence="4" type="ORF">IRI77_19845</name>
</gene>
<keyword evidence="5" id="KW-1185">Reference proteome</keyword>
<dbReference type="GO" id="GO:0008374">
    <property type="term" value="F:O-acyltransferase activity"/>
    <property type="evidence" value="ECO:0007669"/>
    <property type="project" value="TreeGrafter"/>
</dbReference>
<dbReference type="AlphaFoldDB" id="A0A7S7SPY8"/>
<proteinExistence type="inferred from homology"/>
<dbReference type="Proteomes" id="UP000593892">
    <property type="component" value="Chromosome"/>
</dbReference>
<evidence type="ECO:0000313" key="4">
    <source>
        <dbReference type="EMBL" id="QOY92076.1"/>
    </source>
</evidence>
<dbReference type="PANTHER" id="PTHR23416:SF23">
    <property type="entry name" value="ACETYLTRANSFERASE C18B11.09C-RELATED"/>
    <property type="match status" value="1"/>
</dbReference>
<dbReference type="InterPro" id="IPR051159">
    <property type="entry name" value="Hexapeptide_acetyltransf"/>
</dbReference>
<keyword evidence="3" id="KW-0677">Repeat</keyword>
<name>A0A7S7SPY8_PALFE</name>
<comment type="similarity">
    <text evidence="1">Belongs to the transferase hexapeptide repeat family.</text>
</comment>
<sequence length="186" mass="20113">MERTAGKDPFPSPHGLRNKVMRAVWGVAWHLLVRPTPKILHGWRRFVLCCFGAKLGPGVHVYPTAKVWAPWLLEMGPHACLGPSVDCYNVGGIRIGAYATVSQYSYLCGATHDHTKSSMPLRPAAIEIGARAWVAADVFITAGIKVGEGAVVGARSSVYKDVPPWVVAAGNPARVIKARAYEDDLD</sequence>